<dbReference type="EMBL" id="KZ427519">
    <property type="protein sequence ID" value="PIO52720.1"/>
    <property type="molecule type" value="Genomic_DNA"/>
</dbReference>
<feature type="non-terminal residue" evidence="2">
    <location>
        <position position="82"/>
    </location>
</feature>
<accession>A0A2G9T5S3</accession>
<evidence type="ECO:0000313" key="3">
    <source>
        <dbReference type="Proteomes" id="UP000230423"/>
    </source>
</evidence>
<evidence type="ECO:0000256" key="1">
    <source>
        <dbReference type="ARBA" id="ARBA00022441"/>
    </source>
</evidence>
<feature type="non-terminal residue" evidence="2">
    <location>
        <position position="1"/>
    </location>
</feature>
<dbReference type="Pfam" id="PF01344">
    <property type="entry name" value="Kelch_1"/>
    <property type="match status" value="1"/>
</dbReference>
<dbReference type="InterPro" id="IPR015915">
    <property type="entry name" value="Kelch-typ_b-propeller"/>
</dbReference>
<reference evidence="2 3" key="1">
    <citation type="submission" date="2015-09" db="EMBL/GenBank/DDBJ databases">
        <title>Draft genome of the parasitic nematode Teladorsagia circumcincta isolate WARC Sus (inbred).</title>
        <authorList>
            <person name="Mitreva M."/>
        </authorList>
    </citation>
    <scope>NUCLEOTIDE SEQUENCE [LARGE SCALE GENOMIC DNA]</scope>
    <source>
        <strain evidence="2 3">S</strain>
    </source>
</reference>
<name>A0A2G9T5S3_TELCI</name>
<sequence length="82" mass="9156">SMIQMRSDAAAVSAGGKLYVSGGFNGTEVLNRFSFRSLYGLVQSSHTDRAWGIQWARSGKYSVHVDNWSPVMDRRTTDEVKQ</sequence>
<dbReference type="SUPFAM" id="SSF117281">
    <property type="entry name" value="Kelch motif"/>
    <property type="match status" value="1"/>
</dbReference>
<dbReference type="AlphaFoldDB" id="A0A2G9T5S3"/>
<proteinExistence type="predicted"/>
<dbReference type="InterPro" id="IPR006652">
    <property type="entry name" value="Kelch_1"/>
</dbReference>
<gene>
    <name evidence="2" type="ORF">TELCIR_25972</name>
</gene>
<keyword evidence="3" id="KW-1185">Reference proteome</keyword>
<dbReference type="OrthoDB" id="5804112at2759"/>
<keyword evidence="1" id="KW-0880">Kelch repeat</keyword>
<evidence type="ECO:0008006" key="4">
    <source>
        <dbReference type="Google" id="ProtNLM"/>
    </source>
</evidence>
<protein>
    <recommendedName>
        <fullName evidence="4">Kelch repeat protein</fullName>
    </recommendedName>
</protein>
<dbReference type="Proteomes" id="UP000230423">
    <property type="component" value="Unassembled WGS sequence"/>
</dbReference>
<organism evidence="2 3">
    <name type="scientific">Teladorsagia circumcincta</name>
    <name type="common">Brown stomach worm</name>
    <name type="synonym">Ostertagia circumcincta</name>
    <dbReference type="NCBI Taxonomy" id="45464"/>
    <lineage>
        <taxon>Eukaryota</taxon>
        <taxon>Metazoa</taxon>
        <taxon>Ecdysozoa</taxon>
        <taxon>Nematoda</taxon>
        <taxon>Chromadorea</taxon>
        <taxon>Rhabditida</taxon>
        <taxon>Rhabditina</taxon>
        <taxon>Rhabditomorpha</taxon>
        <taxon>Strongyloidea</taxon>
        <taxon>Trichostrongylidae</taxon>
        <taxon>Teladorsagia</taxon>
    </lineage>
</organism>
<evidence type="ECO:0000313" key="2">
    <source>
        <dbReference type="EMBL" id="PIO52720.1"/>
    </source>
</evidence>